<proteinExistence type="predicted"/>
<name>A0ABY7CMV2_9BASI</name>
<dbReference type="EMBL" id="CP110425">
    <property type="protein sequence ID" value="WAQ85307.1"/>
    <property type="molecule type" value="Genomic_DNA"/>
</dbReference>
<evidence type="ECO:0000313" key="1">
    <source>
        <dbReference type="EMBL" id="WAQ85307.1"/>
    </source>
</evidence>
<evidence type="ECO:0000313" key="2">
    <source>
        <dbReference type="Proteomes" id="UP001164743"/>
    </source>
</evidence>
<reference evidence="1" key="1">
    <citation type="submission" date="2022-10" db="EMBL/GenBank/DDBJ databases">
        <title>Puccinia triticina Genome sequencing and assembly.</title>
        <authorList>
            <person name="Li C."/>
        </authorList>
    </citation>
    <scope>NUCLEOTIDE SEQUENCE</scope>
    <source>
        <strain evidence="1">Pt15</strain>
    </source>
</reference>
<protein>
    <submittedName>
        <fullName evidence="1">Uncharacterized protein</fullName>
    </submittedName>
</protein>
<accession>A0ABY7CMV2</accession>
<sequence>MSESGSLTRQQLQHQAEFVIKGLKRLAEYDYHLGITDTPADLSIDRLHCSRRLIRAFSLPQEDQRSRAGNSFPAALRSIDGAMRWSSASELDIVCKGLEKHVAEIDRLLDVLIVMANPENDEDMRTPLVIRLAQSISSKNLKISQLFSGSVESAFRTPCEKLKWSPQ</sequence>
<dbReference type="RefSeq" id="XP_053020862.1">
    <property type="nucleotide sequence ID" value="XM_053169690.1"/>
</dbReference>
<keyword evidence="2" id="KW-1185">Reference proteome</keyword>
<dbReference type="GeneID" id="77810585"/>
<gene>
    <name evidence="1" type="ORF">PtA15_5A882</name>
</gene>
<organism evidence="1 2">
    <name type="scientific">Puccinia triticina</name>
    <dbReference type="NCBI Taxonomy" id="208348"/>
    <lineage>
        <taxon>Eukaryota</taxon>
        <taxon>Fungi</taxon>
        <taxon>Dikarya</taxon>
        <taxon>Basidiomycota</taxon>
        <taxon>Pucciniomycotina</taxon>
        <taxon>Pucciniomycetes</taxon>
        <taxon>Pucciniales</taxon>
        <taxon>Pucciniaceae</taxon>
        <taxon>Puccinia</taxon>
    </lineage>
</organism>
<dbReference type="Proteomes" id="UP001164743">
    <property type="component" value="Chromosome 5A"/>
</dbReference>